<protein>
    <submittedName>
        <fullName evidence="8 9">Leucine-rich repeat-containing protein 46 isoform X1</fullName>
    </submittedName>
</protein>
<dbReference type="Gene3D" id="3.80.10.10">
    <property type="entry name" value="Ribonuclease Inhibitor"/>
    <property type="match status" value="1"/>
</dbReference>
<evidence type="ECO:0000313" key="7">
    <source>
        <dbReference type="Proteomes" id="UP001652663"/>
    </source>
</evidence>
<dbReference type="PANTHER" id="PTHR45973">
    <property type="entry name" value="PROTEIN PHOSPHATASE 1 REGULATORY SUBUNIT SDS22-RELATED"/>
    <property type="match status" value="1"/>
</dbReference>
<evidence type="ECO:0000313" key="10">
    <source>
        <dbReference type="RefSeq" id="XP_019837112.2"/>
    </source>
</evidence>
<dbReference type="GO" id="GO:0030154">
    <property type="term" value="P:cell differentiation"/>
    <property type="evidence" value="ECO:0007669"/>
    <property type="project" value="UniProtKB-KW"/>
</dbReference>
<dbReference type="PANTHER" id="PTHR45973:SF9">
    <property type="entry name" value="LEUCINE-RICH REPEAT-CONTAINING PROTEIN 46"/>
    <property type="match status" value="1"/>
</dbReference>
<evidence type="ECO:0000256" key="6">
    <source>
        <dbReference type="SAM" id="MobiDB-lite"/>
    </source>
</evidence>
<organism evidence="7 8">
    <name type="scientific">Bos indicus</name>
    <name type="common">Zebu</name>
    <dbReference type="NCBI Taxonomy" id="9915"/>
    <lineage>
        <taxon>Eukaryota</taxon>
        <taxon>Metazoa</taxon>
        <taxon>Chordata</taxon>
        <taxon>Craniata</taxon>
        <taxon>Vertebrata</taxon>
        <taxon>Euteleostomi</taxon>
        <taxon>Mammalia</taxon>
        <taxon>Eutheria</taxon>
        <taxon>Laurasiatheria</taxon>
        <taxon>Artiodactyla</taxon>
        <taxon>Ruminantia</taxon>
        <taxon>Pecora</taxon>
        <taxon>Bovidae</taxon>
        <taxon>Bovinae</taxon>
        <taxon>Bos</taxon>
    </lineage>
</organism>
<evidence type="ECO:0000256" key="3">
    <source>
        <dbReference type="ARBA" id="ARBA00022737"/>
    </source>
</evidence>
<dbReference type="InterPro" id="IPR050576">
    <property type="entry name" value="Cilia_flagella_integrity"/>
</dbReference>
<dbReference type="SUPFAM" id="SSF52058">
    <property type="entry name" value="L domain-like"/>
    <property type="match status" value="1"/>
</dbReference>
<dbReference type="OrthoDB" id="7451790at2759"/>
<dbReference type="CTD" id="90506"/>
<reference evidence="8 9" key="1">
    <citation type="submission" date="2025-05" db="UniProtKB">
        <authorList>
            <consortium name="RefSeq"/>
        </authorList>
    </citation>
    <scope>IDENTIFICATION</scope>
    <source>
        <tissue evidence="8 9">Blood</tissue>
    </source>
</reference>
<evidence type="ECO:0000313" key="8">
    <source>
        <dbReference type="RefSeq" id="XP_019837110.2"/>
    </source>
</evidence>
<evidence type="ECO:0000256" key="4">
    <source>
        <dbReference type="ARBA" id="ARBA00023069"/>
    </source>
</evidence>
<dbReference type="Pfam" id="PF12799">
    <property type="entry name" value="LRR_4"/>
    <property type="match status" value="1"/>
</dbReference>
<keyword evidence="7" id="KW-1185">Reference proteome</keyword>
<dbReference type="InterPro" id="IPR001611">
    <property type="entry name" value="Leu-rich_rpt"/>
</dbReference>
<feature type="region of interest" description="Disordered" evidence="6">
    <location>
        <begin position="257"/>
        <end position="353"/>
    </location>
</feature>
<dbReference type="RefSeq" id="XP_019837111.2">
    <property type="nucleotide sequence ID" value="XM_019981552.2"/>
</dbReference>
<dbReference type="RefSeq" id="XP_019837110.2">
    <property type="nucleotide sequence ID" value="XM_019981551.2"/>
</dbReference>
<keyword evidence="4" id="KW-0969">Cilium</keyword>
<accession>A0A6P5DI91</accession>
<proteinExistence type="predicted"/>
<name>A0A6P5DI91_BOSIN</name>
<dbReference type="GO" id="GO:0007283">
    <property type="term" value="P:spermatogenesis"/>
    <property type="evidence" value="ECO:0007669"/>
    <property type="project" value="UniProtKB-KW"/>
</dbReference>
<dbReference type="SMART" id="SM00365">
    <property type="entry name" value="LRR_SD22"/>
    <property type="match status" value="3"/>
</dbReference>
<keyword evidence="3" id="KW-0677">Repeat</keyword>
<dbReference type="InterPro" id="IPR032675">
    <property type="entry name" value="LRR_dom_sf"/>
</dbReference>
<evidence type="ECO:0000256" key="1">
    <source>
        <dbReference type="ARBA" id="ARBA00004138"/>
    </source>
</evidence>
<keyword evidence="2" id="KW-0433">Leucine-rich repeat</keyword>
<dbReference type="SMART" id="SM00369">
    <property type="entry name" value="LRR_TYP"/>
    <property type="match status" value="2"/>
</dbReference>
<dbReference type="InterPro" id="IPR003591">
    <property type="entry name" value="Leu-rich_rpt_typical-subtyp"/>
</dbReference>
<keyword evidence="5" id="KW-0966">Cell projection</keyword>
<sequence>MPGAKLAQSPEEISGVCITEALITRRNLAFPEDEDLSEKITRLPRFHTLAELQTVRLDREGITTIRNLEGLQNLHSLYLQGNKIQRIENLACVPSLRFLSLAGNQIRQVENLRDLPHLQFLDLSENLIETLKLDEFPESLLILNLTGNSCTNQDGYRKLLTEALPLLLDLDGQPVAERWTSDEEDTALSDEDEEFPELRGPFCSERGMVGESLLLPSPGLYPPPTIPPLTGFLKELEQGMSRHRELRQQTALLEHQLRVETQPTLTDLPPLPGAPMAGDSSPSVTPTQEKETTPEPASLPEASSTTKRLCPLAPRGQQSTMQARKGARAATAPKASLAGAPSTTKTVTKKIKK</sequence>
<dbReference type="KEGG" id="biu:109573942"/>
<evidence type="ECO:0000313" key="9">
    <source>
        <dbReference type="RefSeq" id="XP_019837111.2"/>
    </source>
</evidence>
<dbReference type="RefSeq" id="XP_019837112.2">
    <property type="nucleotide sequence ID" value="XM_019981553.2"/>
</dbReference>
<dbReference type="GO" id="GO:0031514">
    <property type="term" value="C:motile cilium"/>
    <property type="evidence" value="ECO:0007669"/>
    <property type="project" value="UniProtKB-SubCell"/>
</dbReference>
<comment type="subcellular location">
    <subcellularLocation>
        <location evidence="1">Cell projection</location>
        <location evidence="1">Cilium</location>
    </subcellularLocation>
</comment>
<evidence type="ECO:0000256" key="5">
    <source>
        <dbReference type="ARBA" id="ARBA00023273"/>
    </source>
</evidence>
<dbReference type="PROSITE" id="PS51450">
    <property type="entry name" value="LRR"/>
    <property type="match status" value="2"/>
</dbReference>
<dbReference type="GeneID" id="109573942"/>
<evidence type="ECO:0000256" key="2">
    <source>
        <dbReference type="ARBA" id="ARBA00022614"/>
    </source>
</evidence>
<gene>
    <name evidence="8 9 10" type="primary">LRRC46</name>
</gene>
<dbReference type="InterPro" id="IPR025875">
    <property type="entry name" value="Leu-rich_rpt_4"/>
</dbReference>
<dbReference type="Proteomes" id="UP001652663">
    <property type="component" value="Chromosome 19"/>
</dbReference>